<keyword evidence="9" id="KW-1185">Reference proteome</keyword>
<evidence type="ECO:0000256" key="1">
    <source>
        <dbReference type="ARBA" id="ARBA00005641"/>
    </source>
</evidence>
<dbReference type="InterPro" id="IPR050386">
    <property type="entry name" value="Glycosyl_hydrolase_5"/>
</dbReference>
<dbReference type="GO" id="GO:0071555">
    <property type="term" value="P:cell wall organization"/>
    <property type="evidence" value="ECO:0007669"/>
    <property type="project" value="UniProtKB-KW"/>
</dbReference>
<dbReference type="SUPFAM" id="SSF51445">
    <property type="entry name" value="(Trans)glycosidases"/>
    <property type="match status" value="1"/>
</dbReference>
<keyword evidence="5" id="KW-0961">Cell wall biogenesis/degradation</keyword>
<evidence type="ECO:0000256" key="4">
    <source>
        <dbReference type="ARBA" id="ARBA00023295"/>
    </source>
</evidence>
<evidence type="ECO:0000256" key="3">
    <source>
        <dbReference type="ARBA" id="ARBA00023180"/>
    </source>
</evidence>
<accession>A0A6A4IBI4</accession>
<keyword evidence="4" id="KW-0326">Glycosidase</keyword>
<dbReference type="OrthoDB" id="62120at2759"/>
<protein>
    <recommendedName>
        <fullName evidence="7">glucan 1,3-beta-glucosidase</fullName>
        <ecNumber evidence="7">3.2.1.58</ecNumber>
    </recommendedName>
</protein>
<keyword evidence="3" id="KW-0325">Glycoprotein</keyword>
<keyword evidence="2 8" id="KW-0378">Hydrolase</keyword>
<dbReference type="AlphaFoldDB" id="A0A6A4IBI4"/>
<dbReference type="InterPro" id="IPR017853">
    <property type="entry name" value="GH"/>
</dbReference>
<reference evidence="8" key="1">
    <citation type="journal article" date="2019" name="Environ. Microbiol.">
        <title>Fungal ecological strategies reflected in gene transcription - a case study of two litter decomposers.</title>
        <authorList>
            <person name="Barbi F."/>
            <person name="Kohler A."/>
            <person name="Barry K."/>
            <person name="Baskaran P."/>
            <person name="Daum C."/>
            <person name="Fauchery L."/>
            <person name="Ihrmark K."/>
            <person name="Kuo A."/>
            <person name="LaButti K."/>
            <person name="Lipzen A."/>
            <person name="Morin E."/>
            <person name="Grigoriev I.V."/>
            <person name="Henrissat B."/>
            <person name="Lindahl B."/>
            <person name="Martin F."/>
        </authorList>
    </citation>
    <scope>NUCLEOTIDE SEQUENCE</scope>
    <source>
        <strain evidence="8">JB14</strain>
    </source>
</reference>
<evidence type="ECO:0000256" key="7">
    <source>
        <dbReference type="ARBA" id="ARBA00038929"/>
    </source>
</evidence>
<dbReference type="PANTHER" id="PTHR31297:SF34">
    <property type="entry name" value="GLUCAN 1,3-BETA-GLUCOSIDASE 2"/>
    <property type="match status" value="1"/>
</dbReference>
<sequence length="437" mass="47975">MEPFIVPSLYEKYVNSSQNIAVVDEWTLSLAMGSDSASEMENHYKTFITEEDFSETAGPGLNWVRIPIGFWASDHFSFTFGRLHLGTLLRILRDSIQWTRKYGIRIYLDLHALPESQTNHSGKIMGIANGQKTLAYLRILVEFISQDQYKDIVPVLGIVNEILWDTIGQTSVQSFYYQAYETLRQSTGIGSGAGPYIAIHEGFQGCGRFLSGADKLALDQHPATIATNQSSTVFGVTLGGEFSTAINDCCLCSQCSTWDNCAAYNATIIQSLKQVTLTTMDALQSFFFRTWSIGNSSALNTSSGPLWHYKLGLQQGWIPSDPREAVGHCASVLGSSQIFNGNYPATATGGTLWLLRKPLRMCSRLSLSSSFTGARMSLLTTYTAAGIFKTAARHLRLLERWKNSADTASAYVPIIGCSYPNAWDAVNASLPTATCTG</sequence>
<comment type="similarity">
    <text evidence="1">Belongs to the glycosyl hydrolase 5 (cellulase A) family.</text>
</comment>
<dbReference type="GO" id="GO:0009986">
    <property type="term" value="C:cell surface"/>
    <property type="evidence" value="ECO:0007669"/>
    <property type="project" value="TreeGrafter"/>
</dbReference>
<comment type="catalytic activity">
    <reaction evidence="6">
        <text>Successive hydrolysis of beta-D-glucose units from the non-reducing ends of (1-&gt;3)-beta-D-glucans, releasing alpha-glucose.</text>
        <dbReference type="EC" id="3.2.1.58"/>
    </reaction>
</comment>
<dbReference type="Gene3D" id="3.20.20.80">
    <property type="entry name" value="Glycosidases"/>
    <property type="match status" value="1"/>
</dbReference>
<evidence type="ECO:0000256" key="5">
    <source>
        <dbReference type="ARBA" id="ARBA00023316"/>
    </source>
</evidence>
<dbReference type="PANTHER" id="PTHR31297">
    <property type="entry name" value="GLUCAN ENDO-1,6-BETA-GLUCOSIDASE B"/>
    <property type="match status" value="1"/>
</dbReference>
<evidence type="ECO:0000256" key="2">
    <source>
        <dbReference type="ARBA" id="ARBA00022801"/>
    </source>
</evidence>
<evidence type="ECO:0000256" key="6">
    <source>
        <dbReference type="ARBA" id="ARBA00036824"/>
    </source>
</evidence>
<dbReference type="GO" id="GO:0009251">
    <property type="term" value="P:glucan catabolic process"/>
    <property type="evidence" value="ECO:0007669"/>
    <property type="project" value="TreeGrafter"/>
</dbReference>
<organism evidence="8 9">
    <name type="scientific">Gymnopus androsaceus JB14</name>
    <dbReference type="NCBI Taxonomy" id="1447944"/>
    <lineage>
        <taxon>Eukaryota</taxon>
        <taxon>Fungi</taxon>
        <taxon>Dikarya</taxon>
        <taxon>Basidiomycota</taxon>
        <taxon>Agaricomycotina</taxon>
        <taxon>Agaricomycetes</taxon>
        <taxon>Agaricomycetidae</taxon>
        <taxon>Agaricales</taxon>
        <taxon>Marasmiineae</taxon>
        <taxon>Omphalotaceae</taxon>
        <taxon>Gymnopus</taxon>
    </lineage>
</organism>
<dbReference type="GO" id="GO:0004338">
    <property type="term" value="F:glucan exo-1,3-beta-glucosidase activity"/>
    <property type="evidence" value="ECO:0007669"/>
    <property type="project" value="UniProtKB-EC"/>
</dbReference>
<dbReference type="EC" id="3.2.1.58" evidence="7"/>
<dbReference type="GO" id="GO:0005576">
    <property type="term" value="C:extracellular region"/>
    <property type="evidence" value="ECO:0007669"/>
    <property type="project" value="TreeGrafter"/>
</dbReference>
<dbReference type="Proteomes" id="UP000799118">
    <property type="component" value="Unassembled WGS sequence"/>
</dbReference>
<dbReference type="EMBL" id="ML769396">
    <property type="protein sequence ID" value="KAE9407360.1"/>
    <property type="molecule type" value="Genomic_DNA"/>
</dbReference>
<evidence type="ECO:0000313" key="8">
    <source>
        <dbReference type="EMBL" id="KAE9407360.1"/>
    </source>
</evidence>
<proteinExistence type="inferred from homology"/>
<name>A0A6A4IBI4_9AGAR</name>
<gene>
    <name evidence="8" type="ORF">BT96DRAFT_954486</name>
</gene>
<evidence type="ECO:0000313" key="9">
    <source>
        <dbReference type="Proteomes" id="UP000799118"/>
    </source>
</evidence>